<protein>
    <submittedName>
        <fullName evidence="2">Glyoxalase superfamily enzyme, possibly 3-demethylubiquinone-9 3-methyltransferase</fullName>
    </submittedName>
</protein>
<keyword evidence="2" id="KW-0830">Ubiquinone</keyword>
<keyword evidence="3" id="KW-1185">Reference proteome</keyword>
<dbReference type="GO" id="GO:0008168">
    <property type="term" value="F:methyltransferase activity"/>
    <property type="evidence" value="ECO:0007669"/>
    <property type="project" value="UniProtKB-KW"/>
</dbReference>
<dbReference type="Gene3D" id="3.10.180.10">
    <property type="entry name" value="2,3-Dihydroxybiphenyl 1,2-Dioxygenase, domain 1"/>
    <property type="match status" value="2"/>
</dbReference>
<keyword evidence="2" id="KW-0489">Methyltransferase</keyword>
<dbReference type="RefSeq" id="WP_090248997.1">
    <property type="nucleotide sequence ID" value="NZ_FPAS01000003.1"/>
</dbReference>
<organism evidence="2 3">
    <name type="scientific">Lishizhenia tianjinensis</name>
    <dbReference type="NCBI Taxonomy" id="477690"/>
    <lineage>
        <taxon>Bacteria</taxon>
        <taxon>Pseudomonadati</taxon>
        <taxon>Bacteroidota</taxon>
        <taxon>Flavobacteriia</taxon>
        <taxon>Flavobacteriales</taxon>
        <taxon>Crocinitomicaceae</taxon>
        <taxon>Lishizhenia</taxon>
    </lineage>
</organism>
<dbReference type="InterPro" id="IPR029068">
    <property type="entry name" value="Glyas_Bleomycin-R_OHBP_Dase"/>
</dbReference>
<accession>A0A1I7AEH8</accession>
<dbReference type="CDD" id="cd06588">
    <property type="entry name" value="PhnB_like"/>
    <property type="match status" value="2"/>
</dbReference>
<reference evidence="2 3" key="1">
    <citation type="submission" date="2016-10" db="EMBL/GenBank/DDBJ databases">
        <authorList>
            <person name="de Groot N.N."/>
        </authorList>
    </citation>
    <scope>NUCLEOTIDE SEQUENCE [LARGE SCALE GENOMIC DNA]</scope>
    <source>
        <strain evidence="2 3">CGMCC 1.7005</strain>
    </source>
</reference>
<feature type="domain" description="PhnB-like" evidence="1">
    <location>
        <begin position="4"/>
        <end position="114"/>
    </location>
</feature>
<name>A0A1I7AEH8_9FLAO</name>
<dbReference type="Pfam" id="PF06983">
    <property type="entry name" value="3-dmu-9_3-mt"/>
    <property type="match status" value="2"/>
</dbReference>
<dbReference type="AlphaFoldDB" id="A0A1I7AEH8"/>
<evidence type="ECO:0000313" key="2">
    <source>
        <dbReference type="EMBL" id="SFT73240.1"/>
    </source>
</evidence>
<dbReference type="SUPFAM" id="SSF54593">
    <property type="entry name" value="Glyoxalase/Bleomycin resistance protein/Dihydroxybiphenyl dioxygenase"/>
    <property type="match status" value="2"/>
</dbReference>
<dbReference type="OrthoDB" id="9806473at2"/>
<gene>
    <name evidence="2" type="ORF">SAMN05216474_1998</name>
</gene>
<dbReference type="EMBL" id="FPAS01000003">
    <property type="protein sequence ID" value="SFT73240.1"/>
    <property type="molecule type" value="Genomic_DNA"/>
</dbReference>
<keyword evidence="2" id="KW-0808">Transferase</keyword>
<dbReference type="PANTHER" id="PTHR33990">
    <property type="entry name" value="PROTEIN YJDN-RELATED"/>
    <property type="match status" value="1"/>
</dbReference>
<sequence>MKKHISTCIWLDNSASEAASFYAQVLHNVQILSESPFLTGIDIDGTRVTLMNGGPSYRPSPAVSFYYLIEEEKDFNQVYTALMQEGKVYLPLDQYPWAEKYAWVEDKFGVSWQLALGEISLVNQRVSPFLTFTGANFGRGEEALSLYAELFSDYQSGGVLKYPEAMGADYSGKIQHTQFSINGTVLMLSENPQQHTWQFTEGNSFMLLCDSQEEIDSFWSKLSEGGEEGRCGWLKDKFGISWQIIPSVLGSLMQDQSRIEAVSKAFMAMKKIDIETLTLAGVEV</sequence>
<evidence type="ECO:0000313" key="3">
    <source>
        <dbReference type="Proteomes" id="UP000236454"/>
    </source>
</evidence>
<evidence type="ECO:0000259" key="1">
    <source>
        <dbReference type="Pfam" id="PF06983"/>
    </source>
</evidence>
<dbReference type="InterPro" id="IPR028973">
    <property type="entry name" value="PhnB-like"/>
</dbReference>
<proteinExistence type="predicted"/>
<dbReference type="Proteomes" id="UP000236454">
    <property type="component" value="Unassembled WGS sequence"/>
</dbReference>
<feature type="domain" description="PhnB-like" evidence="1">
    <location>
        <begin position="125"/>
        <end position="245"/>
    </location>
</feature>
<dbReference type="GO" id="GO:0032259">
    <property type="term" value="P:methylation"/>
    <property type="evidence" value="ECO:0007669"/>
    <property type="project" value="UniProtKB-KW"/>
</dbReference>
<dbReference type="STRING" id="477690.SAMN05216474_1998"/>